<dbReference type="InterPro" id="IPR001806">
    <property type="entry name" value="Small_GTPase"/>
</dbReference>
<protein>
    <recommendedName>
        <fullName evidence="10">GTP-binding protein Di-Ras2</fullName>
    </recommendedName>
</protein>
<reference evidence="8 9" key="1">
    <citation type="journal article" date="2019" name="Philos. Trans. R. Soc. Lond., B, Biol. Sci.">
        <title>Ant behaviour and brain gene expression of defending hosts depend on the ecological success of the intruding social parasite.</title>
        <authorList>
            <person name="Kaur R."/>
            <person name="Stoldt M."/>
            <person name="Jongepier E."/>
            <person name="Feldmeyer B."/>
            <person name="Menzel F."/>
            <person name="Bornberg-Bauer E."/>
            <person name="Foitzik S."/>
        </authorList>
    </citation>
    <scope>NUCLEOTIDE SEQUENCE [LARGE SCALE GENOMIC DNA]</scope>
    <source>
        <tissue evidence="8">Whole body</tissue>
    </source>
</reference>
<feature type="compositionally biased region" description="Basic residues" evidence="7">
    <location>
        <begin position="53"/>
        <end position="66"/>
    </location>
</feature>
<dbReference type="GO" id="GO:0003924">
    <property type="term" value="F:GTPase activity"/>
    <property type="evidence" value="ECO:0007669"/>
    <property type="project" value="InterPro"/>
</dbReference>
<dbReference type="SMART" id="SM00174">
    <property type="entry name" value="RHO"/>
    <property type="match status" value="1"/>
</dbReference>
<dbReference type="PROSITE" id="PS51419">
    <property type="entry name" value="RAB"/>
    <property type="match status" value="1"/>
</dbReference>
<dbReference type="Proteomes" id="UP000310200">
    <property type="component" value="Unassembled WGS sequence"/>
</dbReference>
<dbReference type="GO" id="GO:0005525">
    <property type="term" value="F:GTP binding"/>
    <property type="evidence" value="ECO:0007669"/>
    <property type="project" value="UniProtKB-KW"/>
</dbReference>
<feature type="compositionally biased region" description="Low complexity" evidence="7">
    <location>
        <begin position="317"/>
        <end position="331"/>
    </location>
</feature>
<keyword evidence="4" id="KW-0547">Nucleotide-binding</keyword>
<keyword evidence="2" id="KW-1003">Cell membrane</keyword>
<evidence type="ECO:0000256" key="6">
    <source>
        <dbReference type="ARBA" id="ARBA00023288"/>
    </source>
</evidence>
<comment type="subcellular location">
    <subcellularLocation>
        <location evidence="1">Cell membrane</location>
        <topology evidence="1">Lipid-anchor</topology>
    </subcellularLocation>
</comment>
<dbReference type="InterPro" id="IPR052236">
    <property type="entry name" value="Small_GTPase_RasD"/>
</dbReference>
<evidence type="ECO:0000313" key="9">
    <source>
        <dbReference type="Proteomes" id="UP000310200"/>
    </source>
</evidence>
<dbReference type="SUPFAM" id="SSF52540">
    <property type="entry name" value="P-loop containing nucleoside triphosphate hydrolases"/>
    <property type="match status" value="1"/>
</dbReference>
<organism evidence="8 9">
    <name type="scientific">Temnothorax longispinosus</name>
    <dbReference type="NCBI Taxonomy" id="300112"/>
    <lineage>
        <taxon>Eukaryota</taxon>
        <taxon>Metazoa</taxon>
        <taxon>Ecdysozoa</taxon>
        <taxon>Arthropoda</taxon>
        <taxon>Hexapoda</taxon>
        <taxon>Insecta</taxon>
        <taxon>Pterygota</taxon>
        <taxon>Neoptera</taxon>
        <taxon>Endopterygota</taxon>
        <taxon>Hymenoptera</taxon>
        <taxon>Apocrita</taxon>
        <taxon>Aculeata</taxon>
        <taxon>Formicoidea</taxon>
        <taxon>Formicidae</taxon>
        <taxon>Myrmicinae</taxon>
        <taxon>Temnothorax</taxon>
    </lineage>
</organism>
<keyword evidence="5" id="KW-0472">Membrane</keyword>
<keyword evidence="4" id="KW-0342">GTP-binding</keyword>
<feature type="compositionally biased region" description="Basic and acidic residues" evidence="7">
    <location>
        <begin position="354"/>
        <end position="366"/>
    </location>
</feature>
<dbReference type="PANTHER" id="PTHR46149">
    <property type="entry name" value="MIP08469P"/>
    <property type="match status" value="1"/>
</dbReference>
<dbReference type="EMBL" id="QBLH01002389">
    <property type="protein sequence ID" value="TGZ48594.1"/>
    <property type="molecule type" value="Genomic_DNA"/>
</dbReference>
<dbReference type="Pfam" id="PF00071">
    <property type="entry name" value="Ras"/>
    <property type="match status" value="1"/>
</dbReference>
<dbReference type="Gene3D" id="3.40.50.300">
    <property type="entry name" value="P-loop containing nucleotide triphosphate hydrolases"/>
    <property type="match status" value="1"/>
</dbReference>
<evidence type="ECO:0008006" key="10">
    <source>
        <dbReference type="Google" id="ProtNLM"/>
    </source>
</evidence>
<evidence type="ECO:0000256" key="3">
    <source>
        <dbReference type="ARBA" id="ARBA00022481"/>
    </source>
</evidence>
<accession>A0A4V6RGH5</accession>
<evidence type="ECO:0000256" key="2">
    <source>
        <dbReference type="ARBA" id="ARBA00022475"/>
    </source>
</evidence>
<evidence type="ECO:0000256" key="5">
    <source>
        <dbReference type="ARBA" id="ARBA00023136"/>
    </source>
</evidence>
<dbReference type="PROSITE" id="PS51421">
    <property type="entry name" value="RAS"/>
    <property type="match status" value="1"/>
</dbReference>
<keyword evidence="6" id="KW-0449">Lipoprotein</keyword>
<evidence type="ECO:0000313" key="8">
    <source>
        <dbReference type="EMBL" id="TGZ48594.1"/>
    </source>
</evidence>
<dbReference type="SMART" id="SM00173">
    <property type="entry name" value="RAS"/>
    <property type="match status" value="1"/>
</dbReference>
<evidence type="ECO:0000256" key="1">
    <source>
        <dbReference type="ARBA" id="ARBA00004193"/>
    </source>
</evidence>
<dbReference type="GO" id="GO:0005886">
    <property type="term" value="C:plasma membrane"/>
    <property type="evidence" value="ECO:0007669"/>
    <property type="project" value="UniProtKB-SubCell"/>
</dbReference>
<feature type="region of interest" description="Disordered" evidence="7">
    <location>
        <begin position="32"/>
        <end position="77"/>
    </location>
</feature>
<evidence type="ECO:0000256" key="4">
    <source>
        <dbReference type="ARBA" id="ARBA00023134"/>
    </source>
</evidence>
<proteinExistence type="predicted"/>
<dbReference type="SMART" id="SM00175">
    <property type="entry name" value="RAB"/>
    <property type="match status" value="1"/>
</dbReference>
<keyword evidence="3" id="KW-0488">Methylation</keyword>
<dbReference type="PANTHER" id="PTHR46149:SF7">
    <property type="entry name" value="GTP-BINDING PROTEIN DI-RAS2"/>
    <property type="match status" value="1"/>
</dbReference>
<dbReference type="PRINTS" id="PR00449">
    <property type="entry name" value="RASTRNSFRMNG"/>
</dbReference>
<name>A0A4V6RGH5_9HYME</name>
<sequence length="366" mass="40174">MSLTIKALFHKTEPAVAGTGVFSDSLNPVATSEEAVEGEKGGRRQPPVTPAGRARKGLLNRRRRERRSALTDAGGGRDKATVLDFQEVDGTPIDLLPGDAFLRRRHSHGRPPGHQSATDRKAWPTSKGSGWWCSAVPGSARVPLYADYSARASANDTGPPSKTCDLQFPAMRRLSIATAHAFLLVYSISSLPTFECVKRCFEEVREQRTDFQEVPIVIAGNKLDLAPTRREIPLEDVSEWLFCELPKLRAKVMECSAKDDYNIKDVFRCFVTLSRIVPKNPTGEAEQSGLRRRCSAYGSRRPGSPNGRTGSAGPGNSQQVVAAQGSSVVVTEEVKSKPRSRSLIRRTSRKTKQQLRDARSDDCNIS</sequence>
<dbReference type="STRING" id="300112.A0A4V6RGH5"/>
<dbReference type="InterPro" id="IPR027417">
    <property type="entry name" value="P-loop_NTPase"/>
</dbReference>
<feature type="region of interest" description="Disordered" evidence="7">
    <location>
        <begin position="103"/>
        <end position="123"/>
    </location>
</feature>
<dbReference type="AlphaFoldDB" id="A0A4V6RGH5"/>
<keyword evidence="9" id="KW-1185">Reference proteome</keyword>
<evidence type="ECO:0000256" key="7">
    <source>
        <dbReference type="SAM" id="MobiDB-lite"/>
    </source>
</evidence>
<gene>
    <name evidence="8" type="ORF">DBV15_11706</name>
</gene>
<comment type="caution">
    <text evidence="8">The sequence shown here is derived from an EMBL/GenBank/DDBJ whole genome shotgun (WGS) entry which is preliminary data.</text>
</comment>
<feature type="region of interest" description="Disordered" evidence="7">
    <location>
        <begin position="281"/>
        <end position="366"/>
    </location>
</feature>
<feature type="compositionally biased region" description="Basic residues" evidence="7">
    <location>
        <begin position="337"/>
        <end position="353"/>
    </location>
</feature>